<keyword evidence="7 9" id="KW-0408">Iron</keyword>
<keyword evidence="8 10" id="KW-0503">Monooxygenase</keyword>
<evidence type="ECO:0000256" key="3">
    <source>
        <dbReference type="ARBA" id="ARBA00010617"/>
    </source>
</evidence>
<keyword evidence="6 10" id="KW-0560">Oxidoreductase</keyword>
<dbReference type="GO" id="GO:0004497">
    <property type="term" value="F:monooxygenase activity"/>
    <property type="evidence" value="ECO:0007669"/>
    <property type="project" value="UniProtKB-KW"/>
</dbReference>
<dbReference type="Proteomes" id="UP001215598">
    <property type="component" value="Unassembled WGS sequence"/>
</dbReference>
<comment type="cofactor">
    <cofactor evidence="1 9">
        <name>heme</name>
        <dbReference type="ChEBI" id="CHEBI:30413"/>
    </cofactor>
</comment>
<name>A0AAD7HM24_9AGAR</name>
<dbReference type="PANTHER" id="PTHR46300">
    <property type="entry name" value="P450, PUTATIVE (EUROFUNG)-RELATED-RELATED"/>
    <property type="match status" value="1"/>
</dbReference>
<evidence type="ECO:0000256" key="6">
    <source>
        <dbReference type="ARBA" id="ARBA00023002"/>
    </source>
</evidence>
<evidence type="ECO:0000256" key="9">
    <source>
        <dbReference type="PIRSR" id="PIRSR602401-1"/>
    </source>
</evidence>
<dbReference type="InterPro" id="IPR050364">
    <property type="entry name" value="Cytochrome_P450_fung"/>
</dbReference>
<reference evidence="11" key="1">
    <citation type="submission" date="2023-03" db="EMBL/GenBank/DDBJ databases">
        <title>Massive genome expansion in bonnet fungi (Mycena s.s.) driven by repeated elements and novel gene families across ecological guilds.</title>
        <authorList>
            <consortium name="Lawrence Berkeley National Laboratory"/>
            <person name="Harder C.B."/>
            <person name="Miyauchi S."/>
            <person name="Viragh M."/>
            <person name="Kuo A."/>
            <person name="Thoen E."/>
            <person name="Andreopoulos B."/>
            <person name="Lu D."/>
            <person name="Skrede I."/>
            <person name="Drula E."/>
            <person name="Henrissat B."/>
            <person name="Morin E."/>
            <person name="Kohler A."/>
            <person name="Barry K."/>
            <person name="LaButti K."/>
            <person name="Morin E."/>
            <person name="Salamov A."/>
            <person name="Lipzen A."/>
            <person name="Mereny Z."/>
            <person name="Hegedus B."/>
            <person name="Baldrian P."/>
            <person name="Stursova M."/>
            <person name="Weitz H."/>
            <person name="Taylor A."/>
            <person name="Grigoriev I.V."/>
            <person name="Nagy L.G."/>
            <person name="Martin F."/>
            <person name="Kauserud H."/>
        </authorList>
    </citation>
    <scope>NUCLEOTIDE SEQUENCE</scope>
    <source>
        <strain evidence="11">CBHHK182m</strain>
    </source>
</reference>
<organism evidence="11 12">
    <name type="scientific">Mycena metata</name>
    <dbReference type="NCBI Taxonomy" id="1033252"/>
    <lineage>
        <taxon>Eukaryota</taxon>
        <taxon>Fungi</taxon>
        <taxon>Dikarya</taxon>
        <taxon>Basidiomycota</taxon>
        <taxon>Agaricomycotina</taxon>
        <taxon>Agaricomycetes</taxon>
        <taxon>Agaricomycetidae</taxon>
        <taxon>Agaricales</taxon>
        <taxon>Marasmiineae</taxon>
        <taxon>Mycenaceae</taxon>
        <taxon>Mycena</taxon>
    </lineage>
</organism>
<comment type="similarity">
    <text evidence="3 10">Belongs to the cytochrome P450 family.</text>
</comment>
<comment type="pathway">
    <text evidence="2">Secondary metabolite biosynthesis.</text>
</comment>
<proteinExistence type="inferred from homology"/>
<dbReference type="Pfam" id="PF00067">
    <property type="entry name" value="p450"/>
    <property type="match status" value="1"/>
</dbReference>
<dbReference type="GO" id="GO:0005506">
    <property type="term" value="F:iron ion binding"/>
    <property type="evidence" value="ECO:0007669"/>
    <property type="project" value="InterPro"/>
</dbReference>
<dbReference type="InterPro" id="IPR017972">
    <property type="entry name" value="Cyt_P450_CS"/>
</dbReference>
<keyword evidence="4 9" id="KW-0349">Heme</keyword>
<keyword evidence="5 9" id="KW-0479">Metal-binding</keyword>
<evidence type="ECO:0000256" key="5">
    <source>
        <dbReference type="ARBA" id="ARBA00022723"/>
    </source>
</evidence>
<evidence type="ECO:0000256" key="10">
    <source>
        <dbReference type="RuleBase" id="RU000461"/>
    </source>
</evidence>
<evidence type="ECO:0000313" key="12">
    <source>
        <dbReference type="Proteomes" id="UP001215598"/>
    </source>
</evidence>
<evidence type="ECO:0000256" key="4">
    <source>
        <dbReference type="ARBA" id="ARBA00022617"/>
    </source>
</evidence>
<dbReference type="AlphaFoldDB" id="A0AAD7HM24"/>
<keyword evidence="12" id="KW-1185">Reference proteome</keyword>
<protein>
    <submittedName>
        <fullName evidence="11">Cytochrome P450</fullName>
    </submittedName>
</protein>
<gene>
    <name evidence="11" type="ORF">B0H16DRAFT_332095</name>
</gene>
<evidence type="ECO:0000313" key="11">
    <source>
        <dbReference type="EMBL" id="KAJ7723810.1"/>
    </source>
</evidence>
<dbReference type="CDD" id="cd11065">
    <property type="entry name" value="CYP64-like"/>
    <property type="match status" value="1"/>
</dbReference>
<dbReference type="GO" id="GO:0020037">
    <property type="term" value="F:heme binding"/>
    <property type="evidence" value="ECO:0007669"/>
    <property type="project" value="InterPro"/>
</dbReference>
<evidence type="ECO:0000256" key="7">
    <source>
        <dbReference type="ARBA" id="ARBA00023004"/>
    </source>
</evidence>
<evidence type="ECO:0000256" key="1">
    <source>
        <dbReference type="ARBA" id="ARBA00001971"/>
    </source>
</evidence>
<dbReference type="PANTHER" id="PTHR46300:SF7">
    <property type="entry name" value="P450, PUTATIVE (EUROFUNG)-RELATED"/>
    <property type="match status" value="1"/>
</dbReference>
<dbReference type="InterPro" id="IPR002401">
    <property type="entry name" value="Cyt_P450_E_grp-I"/>
</dbReference>
<dbReference type="Gene3D" id="1.10.630.10">
    <property type="entry name" value="Cytochrome P450"/>
    <property type="match status" value="1"/>
</dbReference>
<evidence type="ECO:0000256" key="2">
    <source>
        <dbReference type="ARBA" id="ARBA00005179"/>
    </source>
</evidence>
<dbReference type="SUPFAM" id="SSF48264">
    <property type="entry name" value="Cytochrome P450"/>
    <property type="match status" value="1"/>
</dbReference>
<dbReference type="InterPro" id="IPR001128">
    <property type="entry name" value="Cyt_P450"/>
</dbReference>
<sequence length="517" mass="57548">MAGGLLQLSSLLDWQSLLVVALTYVLVSRAARRRNKVPLPPGPRGLPFVGNISDIPTSNHWLKFAELGNVWGDISSLTVLGQTMIIVNSVEIAEDVLDKRGSNFSDRPVIPFGGELVGFNNVLALSQYGDRVRKERRIFHKFFGTQASIQKFAPLLSSEIHKALRNMVSNPGNVLEEIPRMTSTITLKIAYGYQLQDGPGMDPYWKMFKTAGDNFVHSTTPAAFLVDTIPALRYWPEWLPGGGFHTTAKLWSRQLHTTINTGLEYVKRQMAAGTAKASVTSNLLEENNHDNYLIKWAAASVEVGGSDTTAAQIKAFFLAMILYPEVQANAQEELDKVIGNDRVPELSDRSQLPYLDALCKETFRWHVAAPISLPHRAREDFVYQRDETSRPMLIPKNSLIIANIWKMTHDPQRYADPMTFNPSRFIATGGKEAEQDPVRICFGHGRRVCPGRHLGDATLFMVCSAVLAVFNISKVHKNGVIVEPKLGQTSTTVSHPLPFECRVEPRNHRALALIQGV</sequence>
<dbReference type="EMBL" id="JARKIB010000208">
    <property type="protein sequence ID" value="KAJ7723810.1"/>
    <property type="molecule type" value="Genomic_DNA"/>
</dbReference>
<comment type="caution">
    <text evidence="11">The sequence shown here is derived from an EMBL/GenBank/DDBJ whole genome shotgun (WGS) entry which is preliminary data.</text>
</comment>
<dbReference type="InterPro" id="IPR036396">
    <property type="entry name" value="Cyt_P450_sf"/>
</dbReference>
<feature type="binding site" description="axial binding residue" evidence="9">
    <location>
        <position position="449"/>
    </location>
    <ligand>
        <name>heme</name>
        <dbReference type="ChEBI" id="CHEBI:30413"/>
    </ligand>
    <ligandPart>
        <name>Fe</name>
        <dbReference type="ChEBI" id="CHEBI:18248"/>
    </ligandPart>
</feature>
<dbReference type="PROSITE" id="PS00086">
    <property type="entry name" value="CYTOCHROME_P450"/>
    <property type="match status" value="1"/>
</dbReference>
<accession>A0AAD7HM24</accession>
<dbReference type="GO" id="GO:0016705">
    <property type="term" value="F:oxidoreductase activity, acting on paired donors, with incorporation or reduction of molecular oxygen"/>
    <property type="evidence" value="ECO:0007669"/>
    <property type="project" value="InterPro"/>
</dbReference>
<evidence type="ECO:0000256" key="8">
    <source>
        <dbReference type="ARBA" id="ARBA00023033"/>
    </source>
</evidence>
<dbReference type="PRINTS" id="PR00463">
    <property type="entry name" value="EP450I"/>
</dbReference>